<comment type="caution">
    <text evidence="4">The sequence shown here is derived from an EMBL/GenBank/DDBJ whole genome shotgun (WGS) entry which is preliminary data.</text>
</comment>
<keyword evidence="1" id="KW-0880">Kelch repeat</keyword>
<accession>A0ABN9UHP4</accession>
<dbReference type="Gene3D" id="2.120.10.80">
    <property type="entry name" value="Kelch-type beta propeller"/>
    <property type="match status" value="1"/>
</dbReference>
<organism evidence="4 5">
    <name type="scientific">Prorocentrum cordatum</name>
    <dbReference type="NCBI Taxonomy" id="2364126"/>
    <lineage>
        <taxon>Eukaryota</taxon>
        <taxon>Sar</taxon>
        <taxon>Alveolata</taxon>
        <taxon>Dinophyceae</taxon>
        <taxon>Prorocentrales</taxon>
        <taxon>Prorocentraceae</taxon>
        <taxon>Prorocentrum</taxon>
    </lineage>
</organism>
<dbReference type="EMBL" id="CAUYUJ010015817">
    <property type="protein sequence ID" value="CAK0858459.1"/>
    <property type="molecule type" value="Genomic_DNA"/>
</dbReference>
<feature type="domain" description="Attractin/MKLN-like beta-propeller" evidence="3">
    <location>
        <begin position="1"/>
        <end position="164"/>
    </location>
</feature>
<dbReference type="Proteomes" id="UP001189429">
    <property type="component" value="Unassembled WGS sequence"/>
</dbReference>
<evidence type="ECO:0000313" key="4">
    <source>
        <dbReference type="EMBL" id="CAK0858459.1"/>
    </source>
</evidence>
<evidence type="ECO:0000259" key="3">
    <source>
        <dbReference type="Pfam" id="PF24981"/>
    </source>
</evidence>
<dbReference type="PANTHER" id="PTHR46093:SF16">
    <property type="entry name" value="MULTIPLE EGF-LIKE-DOMAINS 8"/>
    <property type="match status" value="1"/>
</dbReference>
<dbReference type="InterPro" id="IPR056737">
    <property type="entry name" value="Beta-prop_ATRN-MKLN-like"/>
</dbReference>
<sequence length="277" mass="29807">MLVYGGIDFLVYTVLDDLWAYDAIAQSWTQLSPGGTAPTGRYSHAAAWSEAQQKMFISGGVALNGFTATLLGDLFCYDASTNTWSELTALTAPTLDPPSLWGHSMVWLPRSESLLVYGGKPGVGSDDVATSTLYGFTLASHVWEEISYTGTIAASDEHAAVWYEGAYETTGDWAWDGHEAMLLFGGYDTSGSLLGDLTTMWFKPATTTSATSTTSITTATTQTATVIRERDRALVLPRAELLRPPLRGARGLGAAWSALGAEGRAPRRLGQLVHLRR</sequence>
<gene>
    <name evidence="4" type="ORF">PCOR1329_LOCUS48192</name>
</gene>
<dbReference type="InterPro" id="IPR015915">
    <property type="entry name" value="Kelch-typ_b-propeller"/>
</dbReference>
<dbReference type="SUPFAM" id="SSF117281">
    <property type="entry name" value="Kelch motif"/>
    <property type="match status" value="1"/>
</dbReference>
<dbReference type="PANTHER" id="PTHR46093">
    <property type="entry name" value="ACYL-COA-BINDING DOMAIN-CONTAINING PROTEIN 5"/>
    <property type="match status" value="1"/>
</dbReference>
<evidence type="ECO:0000313" key="5">
    <source>
        <dbReference type="Proteomes" id="UP001189429"/>
    </source>
</evidence>
<reference evidence="4" key="1">
    <citation type="submission" date="2023-10" db="EMBL/GenBank/DDBJ databases">
        <authorList>
            <person name="Chen Y."/>
            <person name="Shah S."/>
            <person name="Dougan E. K."/>
            <person name="Thang M."/>
            <person name="Chan C."/>
        </authorList>
    </citation>
    <scope>NUCLEOTIDE SEQUENCE [LARGE SCALE GENOMIC DNA]</scope>
</reference>
<keyword evidence="2" id="KW-0677">Repeat</keyword>
<name>A0ABN9UHP4_9DINO</name>
<dbReference type="Pfam" id="PF24981">
    <property type="entry name" value="Beta-prop_ATRN-LZTR1"/>
    <property type="match status" value="1"/>
</dbReference>
<proteinExistence type="predicted"/>
<keyword evidence="5" id="KW-1185">Reference proteome</keyword>
<evidence type="ECO:0000256" key="1">
    <source>
        <dbReference type="ARBA" id="ARBA00022441"/>
    </source>
</evidence>
<protein>
    <recommendedName>
        <fullName evidence="3">Attractin/MKLN-like beta-propeller domain-containing protein</fullName>
    </recommendedName>
</protein>
<evidence type="ECO:0000256" key="2">
    <source>
        <dbReference type="ARBA" id="ARBA00022737"/>
    </source>
</evidence>